<keyword evidence="6" id="KW-0686">Riboflavin biosynthesis</keyword>
<evidence type="ECO:0000256" key="3">
    <source>
        <dbReference type="ARBA" id="ARBA00004887"/>
    </source>
</evidence>
<evidence type="ECO:0000259" key="11">
    <source>
        <dbReference type="PROSITE" id="PS51177"/>
    </source>
</evidence>
<sequence>MFTGIIETLGIVKNIKREDTNLHLTIASDISDDFKIDQSVSHNGVCLTVVALSPGRHTVTAIQETLTKSNFDEVKEGDKLNLERCTLVGSRLDGHIVQGHVDQTATCIQIKDELGSWIYTFQYDPSVGNITVEKGSIAVNGISLTVVDSKEDRFSVAIIPYTFEHTSMHMVKVGDRVNLEFDIIGKYVTRLVSLGRITASE</sequence>
<dbReference type="InterPro" id="IPR023366">
    <property type="entry name" value="ATP_synth_asu-like_sf"/>
</dbReference>
<name>A0ABV6HL15_9SPHI</name>
<dbReference type="SUPFAM" id="SSF63380">
    <property type="entry name" value="Riboflavin synthase domain-like"/>
    <property type="match status" value="2"/>
</dbReference>
<dbReference type="Gene3D" id="2.40.30.20">
    <property type="match status" value="2"/>
</dbReference>
<keyword evidence="13" id="KW-1185">Reference proteome</keyword>
<dbReference type="PIRSF" id="PIRSF000498">
    <property type="entry name" value="Riboflavin_syn_A"/>
    <property type="match status" value="1"/>
</dbReference>
<dbReference type="PANTHER" id="PTHR21098:SF12">
    <property type="entry name" value="RIBOFLAVIN SYNTHASE"/>
    <property type="match status" value="1"/>
</dbReference>
<evidence type="ECO:0000256" key="6">
    <source>
        <dbReference type="ARBA" id="ARBA00022619"/>
    </source>
</evidence>
<dbReference type="Pfam" id="PF00677">
    <property type="entry name" value="Lum_binding"/>
    <property type="match status" value="2"/>
</dbReference>
<dbReference type="PANTHER" id="PTHR21098">
    <property type="entry name" value="RIBOFLAVIN SYNTHASE ALPHA CHAIN"/>
    <property type="match status" value="1"/>
</dbReference>
<comment type="pathway">
    <text evidence="3">Cofactor biosynthesis; riboflavin biosynthesis; riboflavin from 2-hydroxy-3-oxobutyl phosphate and 5-amino-6-(D-ribitylamino)uracil: step 2/2.</text>
</comment>
<dbReference type="InterPro" id="IPR026017">
    <property type="entry name" value="Lumazine-bd_dom"/>
</dbReference>
<evidence type="ECO:0000256" key="8">
    <source>
        <dbReference type="ARBA" id="ARBA00022737"/>
    </source>
</evidence>
<protein>
    <recommendedName>
        <fullName evidence="5 9">Riboflavin synthase</fullName>
        <ecNumber evidence="4 9">2.5.1.9</ecNumber>
    </recommendedName>
</protein>
<feature type="repeat" description="Lumazine-binding" evidence="10">
    <location>
        <begin position="96"/>
        <end position="192"/>
    </location>
</feature>
<reference evidence="12 13" key="1">
    <citation type="submission" date="2024-09" db="EMBL/GenBank/DDBJ databases">
        <authorList>
            <person name="Sun Q."/>
            <person name="Mori K."/>
        </authorList>
    </citation>
    <scope>NUCLEOTIDE SEQUENCE [LARGE SCALE GENOMIC DNA]</scope>
    <source>
        <strain evidence="12 13">CCM 7765</strain>
    </source>
</reference>
<accession>A0ABV6HL15</accession>
<keyword evidence="8" id="KW-0677">Repeat</keyword>
<feature type="domain" description="Lumazine-binding" evidence="11">
    <location>
        <begin position="1"/>
        <end position="95"/>
    </location>
</feature>
<dbReference type="CDD" id="cd00402">
    <property type="entry name" value="Riboflavin_synthase_like"/>
    <property type="match status" value="1"/>
</dbReference>
<comment type="caution">
    <text evidence="12">The sequence shown here is derived from an EMBL/GenBank/DDBJ whole genome shotgun (WGS) entry which is preliminary data.</text>
</comment>
<evidence type="ECO:0000256" key="4">
    <source>
        <dbReference type="ARBA" id="ARBA00012827"/>
    </source>
</evidence>
<feature type="domain" description="Lumazine-binding" evidence="11">
    <location>
        <begin position="96"/>
        <end position="192"/>
    </location>
</feature>
<dbReference type="Proteomes" id="UP001589774">
    <property type="component" value="Unassembled WGS sequence"/>
</dbReference>
<evidence type="ECO:0000313" key="12">
    <source>
        <dbReference type="EMBL" id="MFC0319591.1"/>
    </source>
</evidence>
<dbReference type="InterPro" id="IPR001783">
    <property type="entry name" value="Lumazine-bd"/>
</dbReference>
<proteinExistence type="predicted"/>
<evidence type="ECO:0000256" key="9">
    <source>
        <dbReference type="NCBIfam" id="TIGR00187"/>
    </source>
</evidence>
<dbReference type="EC" id="2.5.1.9" evidence="4 9"/>
<organism evidence="12 13">
    <name type="scientific">Olivibacter oleidegradans</name>
    <dbReference type="NCBI Taxonomy" id="760123"/>
    <lineage>
        <taxon>Bacteria</taxon>
        <taxon>Pseudomonadati</taxon>
        <taxon>Bacteroidota</taxon>
        <taxon>Sphingobacteriia</taxon>
        <taxon>Sphingobacteriales</taxon>
        <taxon>Sphingobacteriaceae</taxon>
        <taxon>Olivibacter</taxon>
    </lineage>
</organism>
<feature type="repeat" description="Lumazine-binding" evidence="10">
    <location>
        <begin position="1"/>
        <end position="95"/>
    </location>
</feature>
<gene>
    <name evidence="12" type="ORF">ACFFI0_14820</name>
</gene>
<evidence type="ECO:0000256" key="5">
    <source>
        <dbReference type="ARBA" id="ARBA00013950"/>
    </source>
</evidence>
<comment type="function">
    <text evidence="2">Catalyzes the dismutation of two molecules of 6,7-dimethyl-8-ribityllumazine, resulting in the formation of riboflavin and 5-amino-6-(D-ribitylamino)uracil.</text>
</comment>
<dbReference type="NCBIfam" id="NF006767">
    <property type="entry name" value="PRK09289.1"/>
    <property type="match status" value="1"/>
</dbReference>
<dbReference type="InterPro" id="IPR017938">
    <property type="entry name" value="Riboflavin_synthase-like_b-brl"/>
</dbReference>
<evidence type="ECO:0000313" key="13">
    <source>
        <dbReference type="Proteomes" id="UP001589774"/>
    </source>
</evidence>
<evidence type="ECO:0000256" key="2">
    <source>
        <dbReference type="ARBA" id="ARBA00002803"/>
    </source>
</evidence>
<comment type="catalytic activity">
    <reaction evidence="1">
        <text>2 6,7-dimethyl-8-(1-D-ribityl)lumazine + H(+) = 5-amino-6-(D-ribitylamino)uracil + riboflavin</text>
        <dbReference type="Rhea" id="RHEA:20772"/>
        <dbReference type="ChEBI" id="CHEBI:15378"/>
        <dbReference type="ChEBI" id="CHEBI:15934"/>
        <dbReference type="ChEBI" id="CHEBI:57986"/>
        <dbReference type="ChEBI" id="CHEBI:58201"/>
        <dbReference type="EC" id="2.5.1.9"/>
    </reaction>
</comment>
<dbReference type="GO" id="GO:0004746">
    <property type="term" value="F:riboflavin synthase activity"/>
    <property type="evidence" value="ECO:0007669"/>
    <property type="project" value="UniProtKB-EC"/>
</dbReference>
<evidence type="ECO:0000256" key="10">
    <source>
        <dbReference type="PROSITE-ProRule" id="PRU00524"/>
    </source>
</evidence>
<dbReference type="EMBL" id="JBHLWO010000002">
    <property type="protein sequence ID" value="MFC0319591.1"/>
    <property type="molecule type" value="Genomic_DNA"/>
</dbReference>
<evidence type="ECO:0000256" key="1">
    <source>
        <dbReference type="ARBA" id="ARBA00000968"/>
    </source>
</evidence>
<dbReference type="NCBIfam" id="TIGR00187">
    <property type="entry name" value="ribE"/>
    <property type="match status" value="1"/>
</dbReference>
<dbReference type="PROSITE" id="PS51177">
    <property type="entry name" value="LUMAZINE_BIND"/>
    <property type="match status" value="2"/>
</dbReference>
<dbReference type="RefSeq" id="WP_130855836.1">
    <property type="nucleotide sequence ID" value="NZ_JBHLWO010000002.1"/>
</dbReference>
<keyword evidence="7 12" id="KW-0808">Transferase</keyword>
<evidence type="ECO:0000256" key="7">
    <source>
        <dbReference type="ARBA" id="ARBA00022679"/>
    </source>
</evidence>